<gene>
    <name evidence="1" type="ORF">SAMN05216469_102239</name>
</gene>
<sequence length="89" mass="9880">MSNIFQNIKDRVDFIALVRFADLILTASDLPSVRLTTNAPPVLKFMKIISNASAVGNTEIIPTKLIDTERTDKIMNTKINSIFTSAIKL</sequence>
<organism evidence="1 2">
    <name type="scientific">Ruminococcus albus</name>
    <dbReference type="NCBI Taxonomy" id="1264"/>
    <lineage>
        <taxon>Bacteria</taxon>
        <taxon>Bacillati</taxon>
        <taxon>Bacillota</taxon>
        <taxon>Clostridia</taxon>
        <taxon>Eubacteriales</taxon>
        <taxon>Oscillospiraceae</taxon>
        <taxon>Ruminococcus</taxon>
    </lineage>
</organism>
<protein>
    <submittedName>
        <fullName evidence="1">Uncharacterized protein</fullName>
    </submittedName>
</protein>
<evidence type="ECO:0000313" key="1">
    <source>
        <dbReference type="EMBL" id="SEK40817.1"/>
    </source>
</evidence>
<dbReference type="AlphaFoldDB" id="A0A1H7GTM9"/>
<reference evidence="1 2" key="1">
    <citation type="submission" date="2016-10" db="EMBL/GenBank/DDBJ databases">
        <authorList>
            <person name="de Groot N.N."/>
        </authorList>
    </citation>
    <scope>NUCLEOTIDE SEQUENCE [LARGE SCALE GENOMIC DNA]</scope>
    <source>
        <strain evidence="1 2">KH2T6</strain>
    </source>
</reference>
<evidence type="ECO:0000313" key="2">
    <source>
        <dbReference type="Proteomes" id="UP000186015"/>
    </source>
</evidence>
<dbReference type="EMBL" id="FOAT01000002">
    <property type="protein sequence ID" value="SEK40817.1"/>
    <property type="molecule type" value="Genomic_DNA"/>
</dbReference>
<proteinExistence type="predicted"/>
<name>A0A1H7GTM9_RUMAL</name>
<accession>A0A1H7GTM9</accession>
<dbReference type="Proteomes" id="UP000186015">
    <property type="component" value="Unassembled WGS sequence"/>
</dbReference>